<name>A0ACA9PZA2_9GLOM</name>
<evidence type="ECO:0000313" key="2">
    <source>
        <dbReference type="Proteomes" id="UP000789920"/>
    </source>
</evidence>
<feature type="non-terminal residue" evidence="1">
    <location>
        <position position="398"/>
    </location>
</feature>
<accession>A0ACA9PZA2</accession>
<protein>
    <submittedName>
        <fullName evidence="1">20885_t:CDS:1</fullName>
    </submittedName>
</protein>
<comment type="caution">
    <text evidence="1">The sequence shown here is derived from an EMBL/GenBank/DDBJ whole genome shotgun (WGS) entry which is preliminary data.</text>
</comment>
<keyword evidence="2" id="KW-1185">Reference proteome</keyword>
<organism evidence="1 2">
    <name type="scientific">Racocetra persica</name>
    <dbReference type="NCBI Taxonomy" id="160502"/>
    <lineage>
        <taxon>Eukaryota</taxon>
        <taxon>Fungi</taxon>
        <taxon>Fungi incertae sedis</taxon>
        <taxon>Mucoromycota</taxon>
        <taxon>Glomeromycotina</taxon>
        <taxon>Glomeromycetes</taxon>
        <taxon>Diversisporales</taxon>
        <taxon>Gigasporaceae</taxon>
        <taxon>Racocetra</taxon>
    </lineage>
</organism>
<proteinExistence type="predicted"/>
<dbReference type="Proteomes" id="UP000789920">
    <property type="component" value="Unassembled WGS sequence"/>
</dbReference>
<sequence length="398" mass="46876">MVEELITNEEMCLDDFFNVFNNFTETLQDNLIPDSLLPPNATLFIREGVQHGKISSGTEYIVLLDTDFENWIYDFVNNTNTSYVRERTEYNTGNVEFQYTYKCHCSGKDKSQAEDCPQMIIKYKLHSNHTPGSDNDIGTLRLSKQIQNYIAQRMRDGLDVKAIEVIKEDQMLHEIEEESFNLWQHKLLENGDLTCAIAQSESNNNEDKGQLLGFIIPIMKEIIYNINTVLLDATHGLPLAHLISFRKNTASVQFWLYSLHIQLLWKGLISFLVDCDPAQIKALWNIFPKSKILLCWWHILRAWQDNLKKVYIKKANLVLNGKLSSEIKKKMKEELWDNLRELMYIDNYRNIDEYILNKWSNSISFISYFKKQWLNESNNYYQISEIDKTMWIKAYRLN</sequence>
<gene>
    <name evidence="1" type="ORF">RPERSI_LOCUS11874</name>
</gene>
<dbReference type="EMBL" id="CAJVQC010024826">
    <property type="protein sequence ID" value="CAG8727953.1"/>
    <property type="molecule type" value="Genomic_DNA"/>
</dbReference>
<evidence type="ECO:0000313" key="1">
    <source>
        <dbReference type="EMBL" id="CAG8727953.1"/>
    </source>
</evidence>
<reference evidence="1" key="1">
    <citation type="submission" date="2021-06" db="EMBL/GenBank/DDBJ databases">
        <authorList>
            <person name="Kallberg Y."/>
            <person name="Tangrot J."/>
            <person name="Rosling A."/>
        </authorList>
    </citation>
    <scope>NUCLEOTIDE SEQUENCE</scope>
    <source>
        <strain evidence="1">MA461A</strain>
    </source>
</reference>